<comment type="caution">
    <text evidence="1">The sequence shown here is derived from an EMBL/GenBank/DDBJ whole genome shotgun (WGS) entry which is preliminary data.</text>
</comment>
<dbReference type="AlphaFoldDB" id="A0A6N2BCR4"/>
<evidence type="ECO:0000313" key="1">
    <source>
        <dbReference type="EMBL" id="TMW90871.1"/>
    </source>
</evidence>
<protein>
    <submittedName>
        <fullName evidence="1">Uncharacterized protein</fullName>
    </submittedName>
</protein>
<accession>A0A6N2BCR4</accession>
<proteinExistence type="predicted"/>
<reference evidence="1" key="1">
    <citation type="submission" date="2019-05" db="EMBL/GenBank/DDBJ databases">
        <title>The de novo reference genome and transcriptome assemblies of the wild tomato species Solanum chilense.</title>
        <authorList>
            <person name="Stam R."/>
            <person name="Nosenko T."/>
            <person name="Hoerger A.C."/>
            <person name="Stephan W."/>
            <person name="Seidel M.A."/>
            <person name="Kuhn J.M.M."/>
            <person name="Haberer G."/>
            <person name="Tellier A."/>
        </authorList>
    </citation>
    <scope>NUCLEOTIDE SEQUENCE</scope>
    <source>
        <tissue evidence="1">Mature leaves</tissue>
    </source>
</reference>
<organism evidence="1">
    <name type="scientific">Solanum chilense</name>
    <name type="common">Tomato</name>
    <name type="synonym">Lycopersicon chilense</name>
    <dbReference type="NCBI Taxonomy" id="4083"/>
    <lineage>
        <taxon>Eukaryota</taxon>
        <taxon>Viridiplantae</taxon>
        <taxon>Streptophyta</taxon>
        <taxon>Embryophyta</taxon>
        <taxon>Tracheophyta</taxon>
        <taxon>Spermatophyta</taxon>
        <taxon>Magnoliopsida</taxon>
        <taxon>eudicotyledons</taxon>
        <taxon>Gunneridae</taxon>
        <taxon>Pentapetalae</taxon>
        <taxon>asterids</taxon>
        <taxon>lamiids</taxon>
        <taxon>Solanales</taxon>
        <taxon>Solanaceae</taxon>
        <taxon>Solanoideae</taxon>
        <taxon>Solaneae</taxon>
        <taxon>Solanum</taxon>
        <taxon>Solanum subgen. Lycopersicon</taxon>
    </lineage>
</organism>
<sequence>MSKKVDVDMIMKSQEEIFGEAFDGNEKAKSREGDREAARIAIEGIKRTVYFDDDFLAERELLAMMGAPPQILDKEIDGEEKKKKKRVTFCEEQLLYLQEEKAKSKLKKEREAARIAIASMKRIVSFGDDIQAEIEFLTMIGAPLPIFGEEVYEEEKNKEVELLEKQLQEEKAKS</sequence>
<feature type="non-terminal residue" evidence="1">
    <location>
        <position position="174"/>
    </location>
</feature>
<dbReference type="EMBL" id="RXGB01003958">
    <property type="protein sequence ID" value="TMW90871.1"/>
    <property type="molecule type" value="Genomic_DNA"/>
</dbReference>
<gene>
    <name evidence="1" type="ORF">EJD97_015103</name>
</gene>
<name>A0A6N2BCR4_SOLCI</name>